<name>A0A9Q1RCU4_9SOLA</name>
<evidence type="ECO:0000313" key="1">
    <source>
        <dbReference type="EMBL" id="KAJ8549978.1"/>
    </source>
</evidence>
<evidence type="ECO:0000313" key="2">
    <source>
        <dbReference type="Proteomes" id="UP001152561"/>
    </source>
</evidence>
<accession>A0A9Q1RCU4</accession>
<sequence>MVWCTILVKWMSPPPNIYKLNTNGAFDIYLPSIVGWVDLSDMSIRVGLQVVHHTFREANPVADRLTNYAKFYISHNLSKDDTVY</sequence>
<dbReference type="AlphaFoldDB" id="A0A9Q1RCU4"/>
<protein>
    <submittedName>
        <fullName evidence="1">Uncharacterized protein</fullName>
    </submittedName>
</protein>
<organism evidence="1 2">
    <name type="scientific">Anisodus acutangulus</name>
    <dbReference type="NCBI Taxonomy" id="402998"/>
    <lineage>
        <taxon>Eukaryota</taxon>
        <taxon>Viridiplantae</taxon>
        <taxon>Streptophyta</taxon>
        <taxon>Embryophyta</taxon>
        <taxon>Tracheophyta</taxon>
        <taxon>Spermatophyta</taxon>
        <taxon>Magnoliopsida</taxon>
        <taxon>eudicotyledons</taxon>
        <taxon>Gunneridae</taxon>
        <taxon>Pentapetalae</taxon>
        <taxon>asterids</taxon>
        <taxon>lamiids</taxon>
        <taxon>Solanales</taxon>
        <taxon>Solanaceae</taxon>
        <taxon>Solanoideae</taxon>
        <taxon>Hyoscyameae</taxon>
        <taxon>Anisodus</taxon>
    </lineage>
</organism>
<comment type="caution">
    <text evidence="1">The sequence shown here is derived from an EMBL/GenBank/DDBJ whole genome shotgun (WGS) entry which is preliminary data.</text>
</comment>
<gene>
    <name evidence="1" type="ORF">K7X08_033685</name>
</gene>
<keyword evidence="2" id="KW-1185">Reference proteome</keyword>
<dbReference type="Proteomes" id="UP001152561">
    <property type="component" value="Unassembled WGS sequence"/>
</dbReference>
<proteinExistence type="predicted"/>
<reference evidence="2" key="1">
    <citation type="journal article" date="2023" name="Proc. Natl. Acad. Sci. U.S.A.">
        <title>Genomic and structural basis for evolution of tropane alkaloid biosynthesis.</title>
        <authorList>
            <person name="Wanga Y.-J."/>
            <person name="Taina T."/>
            <person name="Yua J.-Y."/>
            <person name="Lia J."/>
            <person name="Xua B."/>
            <person name="Chenc J."/>
            <person name="D'Auriad J.C."/>
            <person name="Huanga J.-P."/>
            <person name="Huanga S.-X."/>
        </authorList>
    </citation>
    <scope>NUCLEOTIDE SEQUENCE [LARGE SCALE GENOMIC DNA]</scope>
    <source>
        <strain evidence="2">cv. KIB-2019</strain>
    </source>
</reference>
<dbReference type="EMBL" id="JAJAGQ010000011">
    <property type="protein sequence ID" value="KAJ8549978.1"/>
    <property type="molecule type" value="Genomic_DNA"/>
</dbReference>